<feature type="transmembrane region" description="Helical" evidence="1">
    <location>
        <begin position="61"/>
        <end position="80"/>
    </location>
</feature>
<sequence>MTATAYTQSTVSSTSASAPAFWRPAAVAAIAAAAATTAVAAVAHAAGVSLEIQGQQIPLAGFAQLTLMCVAVGIVFAAVLRRWARNPRVAFVRTAIVVAALSLIPDVIVSAAVDTKLALMLTHLVAAAIVIPVLAARLRRSER</sequence>
<organism evidence="3 4">
    <name type="scientific">Antrihabitans cavernicola</name>
    <dbReference type="NCBI Taxonomy" id="2495913"/>
    <lineage>
        <taxon>Bacteria</taxon>
        <taxon>Bacillati</taxon>
        <taxon>Actinomycetota</taxon>
        <taxon>Actinomycetes</taxon>
        <taxon>Mycobacteriales</taxon>
        <taxon>Nocardiaceae</taxon>
        <taxon>Antrihabitans</taxon>
    </lineage>
</organism>
<evidence type="ECO:0000256" key="1">
    <source>
        <dbReference type="SAM" id="Phobius"/>
    </source>
</evidence>
<evidence type="ECO:0000313" key="3">
    <source>
        <dbReference type="EMBL" id="KAA0022151.1"/>
    </source>
</evidence>
<evidence type="ECO:0008006" key="5">
    <source>
        <dbReference type="Google" id="ProtNLM"/>
    </source>
</evidence>
<evidence type="ECO:0000256" key="2">
    <source>
        <dbReference type="SAM" id="SignalP"/>
    </source>
</evidence>
<feature type="transmembrane region" description="Helical" evidence="1">
    <location>
        <begin position="119"/>
        <end position="138"/>
    </location>
</feature>
<keyword evidence="1" id="KW-0472">Membrane</keyword>
<dbReference type="InterPro" id="IPR045713">
    <property type="entry name" value="DUF6069"/>
</dbReference>
<name>A0A5A7SD65_9NOCA</name>
<keyword evidence="2" id="KW-0732">Signal</keyword>
<proteinExistence type="predicted"/>
<accession>A0A5A7SD65</accession>
<keyword evidence="4" id="KW-1185">Reference proteome</keyword>
<dbReference type="EMBL" id="VLNY01000006">
    <property type="protein sequence ID" value="KAA0022151.1"/>
    <property type="molecule type" value="Genomic_DNA"/>
</dbReference>
<feature type="transmembrane region" description="Helical" evidence="1">
    <location>
        <begin position="92"/>
        <end position="113"/>
    </location>
</feature>
<protein>
    <recommendedName>
        <fullName evidence="5">Cell envelope biogenesis protein OmpA</fullName>
    </recommendedName>
</protein>
<keyword evidence="1" id="KW-0812">Transmembrane</keyword>
<evidence type="ECO:0000313" key="4">
    <source>
        <dbReference type="Proteomes" id="UP000322244"/>
    </source>
</evidence>
<dbReference type="AlphaFoldDB" id="A0A5A7SD65"/>
<gene>
    <name evidence="3" type="ORF">FOY51_14205</name>
</gene>
<dbReference type="Proteomes" id="UP000322244">
    <property type="component" value="Unassembled WGS sequence"/>
</dbReference>
<dbReference type="Pfam" id="PF19545">
    <property type="entry name" value="DUF6069"/>
    <property type="match status" value="1"/>
</dbReference>
<feature type="signal peptide" evidence="2">
    <location>
        <begin position="1"/>
        <end position="40"/>
    </location>
</feature>
<dbReference type="OrthoDB" id="4775254at2"/>
<feature type="chain" id="PRO_5039575714" description="Cell envelope biogenesis protein OmpA" evidence="2">
    <location>
        <begin position="41"/>
        <end position="143"/>
    </location>
</feature>
<comment type="caution">
    <text evidence="3">The sequence shown here is derived from an EMBL/GenBank/DDBJ whole genome shotgun (WGS) entry which is preliminary data.</text>
</comment>
<keyword evidence="1" id="KW-1133">Transmembrane helix</keyword>
<reference evidence="3 4" key="1">
    <citation type="submission" date="2019-07" db="EMBL/GenBank/DDBJ databases">
        <title>Rhodococcus cavernicolus sp. nov., isolated from a cave.</title>
        <authorList>
            <person name="Lee S.D."/>
        </authorList>
    </citation>
    <scope>NUCLEOTIDE SEQUENCE [LARGE SCALE GENOMIC DNA]</scope>
    <source>
        <strain evidence="3 4">C1-24</strain>
    </source>
</reference>